<evidence type="ECO:0000313" key="4">
    <source>
        <dbReference type="Proteomes" id="UP000266506"/>
    </source>
</evidence>
<keyword evidence="2" id="KW-0472">Membrane</keyword>
<sequence>MEEKRFIGMTPNVVFGLTWLLFPFGIVALAVDHDKMTKNDKQQIVSAFVLEALSAIISIIFSIVDAIIVASTNGAVTWVPLLGLVFYVPIFVFWLISMIQAFRGIEFHCPIAWSIAGGFVHEGKADQAETKEEPKAEEPKAEEENKEE</sequence>
<dbReference type="Proteomes" id="UP000266506">
    <property type="component" value="Unassembled WGS sequence"/>
</dbReference>
<feature type="transmembrane region" description="Helical" evidence="2">
    <location>
        <begin position="44"/>
        <end position="69"/>
    </location>
</feature>
<reference evidence="3 4" key="1">
    <citation type="submission" date="2018-08" db="EMBL/GenBank/DDBJ databases">
        <title>Genomic Encyclopedia of Archaeal and Bacterial Type Strains, Phase II (KMG-II): from individual species to whole genera.</title>
        <authorList>
            <person name="Goeker M."/>
        </authorList>
    </citation>
    <scope>NUCLEOTIDE SEQUENCE [LARGE SCALE GENOMIC DNA]</scope>
    <source>
        <strain evidence="3 4">ATCC 27112</strain>
    </source>
</reference>
<feature type="transmembrane region" description="Helical" evidence="2">
    <location>
        <begin position="12"/>
        <end position="32"/>
    </location>
</feature>
<feature type="transmembrane region" description="Helical" evidence="2">
    <location>
        <begin position="75"/>
        <end position="96"/>
    </location>
</feature>
<keyword evidence="2" id="KW-0812">Transmembrane</keyword>
<evidence type="ECO:0008006" key="5">
    <source>
        <dbReference type="Google" id="ProtNLM"/>
    </source>
</evidence>
<dbReference type="InParanoid" id="A0A397RXX7"/>
<evidence type="ECO:0000256" key="2">
    <source>
        <dbReference type="SAM" id="Phobius"/>
    </source>
</evidence>
<name>A0A397RXX7_9MOLU</name>
<dbReference type="EMBL" id="QXEV01000003">
    <property type="protein sequence ID" value="RIA78132.1"/>
    <property type="molecule type" value="Genomic_DNA"/>
</dbReference>
<comment type="caution">
    <text evidence="3">The sequence shown here is derived from an EMBL/GenBank/DDBJ whole genome shotgun (WGS) entry which is preliminary data.</text>
</comment>
<evidence type="ECO:0000313" key="3">
    <source>
        <dbReference type="EMBL" id="RIA78132.1"/>
    </source>
</evidence>
<protein>
    <recommendedName>
        <fullName evidence="5">DUF4870 domain-containing protein</fullName>
    </recommendedName>
</protein>
<proteinExistence type="predicted"/>
<dbReference type="RefSeq" id="WP_119015611.1">
    <property type="nucleotide sequence ID" value="NZ_QXEV01000003.1"/>
</dbReference>
<gene>
    <name evidence="3" type="ORF">EI71_00444</name>
</gene>
<keyword evidence="4" id="KW-1185">Reference proteome</keyword>
<organism evidence="3 4">
    <name type="scientific">Anaeroplasma bactoclasticum</name>
    <dbReference type="NCBI Taxonomy" id="2088"/>
    <lineage>
        <taxon>Bacteria</taxon>
        <taxon>Bacillati</taxon>
        <taxon>Mycoplasmatota</taxon>
        <taxon>Mollicutes</taxon>
        <taxon>Anaeroplasmatales</taxon>
        <taxon>Anaeroplasmataceae</taxon>
        <taxon>Anaeroplasma</taxon>
    </lineage>
</organism>
<keyword evidence="2" id="KW-1133">Transmembrane helix</keyword>
<feature type="region of interest" description="Disordered" evidence="1">
    <location>
        <begin position="124"/>
        <end position="148"/>
    </location>
</feature>
<evidence type="ECO:0000256" key="1">
    <source>
        <dbReference type="SAM" id="MobiDB-lite"/>
    </source>
</evidence>
<dbReference type="AlphaFoldDB" id="A0A397RXX7"/>
<accession>A0A397RXX7</accession>